<dbReference type="Proteomes" id="UP001494902">
    <property type="component" value="Unassembled WGS sequence"/>
</dbReference>
<dbReference type="Gene3D" id="3.40.630.30">
    <property type="match status" value="1"/>
</dbReference>
<organism evidence="3 4">
    <name type="scientific">Pseudonocardia nematodicida</name>
    <dbReference type="NCBI Taxonomy" id="1206997"/>
    <lineage>
        <taxon>Bacteria</taxon>
        <taxon>Bacillati</taxon>
        <taxon>Actinomycetota</taxon>
        <taxon>Actinomycetes</taxon>
        <taxon>Pseudonocardiales</taxon>
        <taxon>Pseudonocardiaceae</taxon>
        <taxon>Pseudonocardia</taxon>
    </lineage>
</organism>
<accession>A0ABV1K9J8</accession>
<comment type="caution">
    <text evidence="3">The sequence shown here is derived from an EMBL/GenBank/DDBJ whole genome shotgun (WGS) entry which is preliminary data.</text>
</comment>
<feature type="region of interest" description="Disordered" evidence="1">
    <location>
        <begin position="162"/>
        <end position="186"/>
    </location>
</feature>
<dbReference type="PANTHER" id="PTHR43441">
    <property type="entry name" value="RIBOSOMAL-PROTEIN-SERINE ACETYLTRANSFERASE"/>
    <property type="match status" value="1"/>
</dbReference>
<dbReference type="PROSITE" id="PS51186">
    <property type="entry name" value="GNAT"/>
    <property type="match status" value="1"/>
</dbReference>
<dbReference type="RefSeq" id="WP_349298223.1">
    <property type="nucleotide sequence ID" value="NZ_JBEDNQ010000004.1"/>
</dbReference>
<keyword evidence="4" id="KW-1185">Reference proteome</keyword>
<dbReference type="EMBL" id="JBEDNQ010000004">
    <property type="protein sequence ID" value="MEQ3551157.1"/>
    <property type="molecule type" value="Genomic_DNA"/>
</dbReference>
<proteinExistence type="predicted"/>
<protein>
    <submittedName>
        <fullName evidence="3">GNAT family N-acetyltransferase</fullName>
    </submittedName>
</protein>
<gene>
    <name evidence="3" type="ORF">WIS52_11810</name>
</gene>
<evidence type="ECO:0000313" key="3">
    <source>
        <dbReference type="EMBL" id="MEQ3551157.1"/>
    </source>
</evidence>
<evidence type="ECO:0000313" key="4">
    <source>
        <dbReference type="Proteomes" id="UP001494902"/>
    </source>
</evidence>
<dbReference type="InterPro" id="IPR016181">
    <property type="entry name" value="Acyl_CoA_acyltransferase"/>
</dbReference>
<dbReference type="PANTHER" id="PTHR43441:SF10">
    <property type="entry name" value="ACETYLTRANSFERASE"/>
    <property type="match status" value="1"/>
</dbReference>
<name>A0ABV1K9J8_9PSEU</name>
<sequence>MSGRDARIVTVRTRRLVLEPLTVEHAREAVDLLSAPSLHEFIGGEPPTLRDLVERYGRQSVGHSPDGTERRLNWMLRHRTDGFLVGTVQATVRDDDRADIAWVVGEPHQRRGYGTEAASAMTSWLFATGVVEVAAMIHPGNRPSEALARTLGLVPTDRTVDGERVWSATTARPAAPGPTGRAGPGS</sequence>
<feature type="compositionally biased region" description="Low complexity" evidence="1">
    <location>
        <begin position="168"/>
        <end position="179"/>
    </location>
</feature>
<dbReference type="SUPFAM" id="SSF55729">
    <property type="entry name" value="Acyl-CoA N-acyltransferases (Nat)"/>
    <property type="match status" value="1"/>
</dbReference>
<dbReference type="InterPro" id="IPR000182">
    <property type="entry name" value="GNAT_dom"/>
</dbReference>
<evidence type="ECO:0000256" key="1">
    <source>
        <dbReference type="SAM" id="MobiDB-lite"/>
    </source>
</evidence>
<dbReference type="InterPro" id="IPR051908">
    <property type="entry name" value="Ribosomal_N-acetyltransferase"/>
</dbReference>
<dbReference type="Pfam" id="PF13302">
    <property type="entry name" value="Acetyltransf_3"/>
    <property type="match status" value="1"/>
</dbReference>
<reference evidence="3 4" key="1">
    <citation type="submission" date="2024-03" db="EMBL/GenBank/DDBJ databases">
        <title>Draft genome sequence of Pseudonocardia nematodicida JCM 31783.</title>
        <authorList>
            <person name="Butdee W."/>
            <person name="Duangmal K."/>
        </authorList>
    </citation>
    <scope>NUCLEOTIDE SEQUENCE [LARGE SCALE GENOMIC DNA]</scope>
    <source>
        <strain evidence="3 4">JCM 31783</strain>
    </source>
</reference>
<evidence type="ECO:0000259" key="2">
    <source>
        <dbReference type="PROSITE" id="PS51186"/>
    </source>
</evidence>
<feature type="domain" description="N-acetyltransferase" evidence="2">
    <location>
        <begin position="16"/>
        <end position="172"/>
    </location>
</feature>